<dbReference type="GO" id="GO:0008983">
    <property type="term" value="F:protein-glutamate O-methyltransferase activity"/>
    <property type="evidence" value="ECO:0007669"/>
    <property type="project" value="UniProtKB-EC"/>
</dbReference>
<dbReference type="CDD" id="cd02440">
    <property type="entry name" value="AdoMet_MTases"/>
    <property type="match status" value="1"/>
</dbReference>
<dbReference type="Pfam" id="PF03705">
    <property type="entry name" value="CheR_N"/>
    <property type="match status" value="1"/>
</dbReference>
<evidence type="ECO:0000256" key="1">
    <source>
        <dbReference type="ARBA" id="ARBA00001541"/>
    </source>
</evidence>
<evidence type="ECO:0000259" key="7">
    <source>
        <dbReference type="PROSITE" id="PS50123"/>
    </source>
</evidence>
<dbReference type="InterPro" id="IPR000780">
    <property type="entry name" value="CheR_MeTrfase"/>
</dbReference>
<dbReference type="InterPro" id="IPR029063">
    <property type="entry name" value="SAM-dependent_MTases_sf"/>
</dbReference>
<reference evidence="8 9" key="1">
    <citation type="submission" date="2019-03" db="EMBL/GenBank/DDBJ databases">
        <title>Draft Genome Sequence of Duganella callidus sp. nov., a Novel Duganella Species Isolated from Cultivated Soil.</title>
        <authorList>
            <person name="Raths R."/>
            <person name="Peta V."/>
            <person name="Bucking H."/>
        </authorList>
    </citation>
    <scope>NUCLEOTIDE SEQUENCE [LARGE SCALE GENOMIC DNA]</scope>
    <source>
        <strain evidence="8 9">DN04</strain>
    </source>
</reference>
<feature type="binding site" evidence="6">
    <location>
        <position position="116"/>
    </location>
    <ligand>
        <name>S-adenosyl-L-methionine</name>
        <dbReference type="ChEBI" id="CHEBI:59789"/>
    </ligand>
</feature>
<dbReference type="EC" id="2.1.1.80" evidence="5"/>
<keyword evidence="2 5" id="KW-0489">Methyltransferase</keyword>
<feature type="binding site" evidence="6">
    <location>
        <position position="140"/>
    </location>
    <ligand>
        <name>S-adenosyl-L-methionine</name>
        <dbReference type="ChEBI" id="CHEBI:59789"/>
    </ligand>
</feature>
<dbReference type="InterPro" id="IPR022641">
    <property type="entry name" value="CheR_N"/>
</dbReference>
<dbReference type="EMBL" id="SPVG01000122">
    <property type="protein sequence ID" value="TFW22548.1"/>
    <property type="molecule type" value="Genomic_DNA"/>
</dbReference>
<feature type="domain" description="CheR-type methyltransferase" evidence="7">
    <location>
        <begin position="1"/>
        <end position="269"/>
    </location>
</feature>
<dbReference type="PANTHER" id="PTHR24422:SF26">
    <property type="entry name" value="CHEMOTAXIS PROTEIN METHYLTRANSFERASE"/>
    <property type="match status" value="1"/>
</dbReference>
<keyword evidence="4 5" id="KW-0949">S-adenosyl-L-methionine</keyword>
<dbReference type="RefSeq" id="WP_135201811.1">
    <property type="nucleotide sequence ID" value="NZ_SPVG01000122.1"/>
</dbReference>
<dbReference type="AlphaFoldDB" id="A0A4Y9SGH2"/>
<dbReference type="InterPro" id="IPR050903">
    <property type="entry name" value="Bact_Chemotaxis_MeTrfase"/>
</dbReference>
<gene>
    <name evidence="8" type="ORF">E4L98_12110</name>
</gene>
<dbReference type="Gene3D" id="1.10.155.10">
    <property type="entry name" value="Chemotaxis receptor methyltransferase CheR, N-terminal domain"/>
    <property type="match status" value="1"/>
</dbReference>
<evidence type="ECO:0000256" key="4">
    <source>
        <dbReference type="ARBA" id="ARBA00022691"/>
    </source>
</evidence>
<evidence type="ECO:0000313" key="9">
    <source>
        <dbReference type="Proteomes" id="UP000297729"/>
    </source>
</evidence>
<dbReference type="GO" id="GO:0032259">
    <property type="term" value="P:methylation"/>
    <property type="evidence" value="ECO:0007669"/>
    <property type="project" value="UniProtKB-KW"/>
</dbReference>
<dbReference type="OrthoDB" id="9816309at2"/>
<organism evidence="8 9">
    <name type="scientific">Duganella callida</name>
    <dbReference type="NCBI Taxonomy" id="2561932"/>
    <lineage>
        <taxon>Bacteria</taxon>
        <taxon>Pseudomonadati</taxon>
        <taxon>Pseudomonadota</taxon>
        <taxon>Betaproteobacteria</taxon>
        <taxon>Burkholderiales</taxon>
        <taxon>Oxalobacteraceae</taxon>
        <taxon>Telluria group</taxon>
        <taxon>Duganella</taxon>
    </lineage>
</organism>
<dbReference type="SUPFAM" id="SSF47757">
    <property type="entry name" value="Chemotaxis receptor methyltransferase CheR, N-terminal domain"/>
    <property type="match status" value="1"/>
</dbReference>
<proteinExistence type="predicted"/>
<evidence type="ECO:0000256" key="6">
    <source>
        <dbReference type="PIRSR" id="PIRSR000410-1"/>
    </source>
</evidence>
<evidence type="ECO:0000313" key="8">
    <source>
        <dbReference type="EMBL" id="TFW22548.1"/>
    </source>
</evidence>
<comment type="function">
    <text evidence="5">Methylation of the membrane-bound methyl-accepting chemotaxis proteins (MCP) to form gamma-glutamyl methyl ester residues in MCP.</text>
</comment>
<feature type="binding site" evidence="6">
    <location>
        <begin position="215"/>
        <end position="216"/>
    </location>
    <ligand>
        <name>S-adenosyl-L-methionine</name>
        <dbReference type="ChEBI" id="CHEBI:59789"/>
    </ligand>
</feature>
<dbReference type="PANTHER" id="PTHR24422">
    <property type="entry name" value="CHEMOTAXIS PROTEIN METHYLTRANSFERASE"/>
    <property type="match status" value="1"/>
</dbReference>
<comment type="catalytic activity">
    <reaction evidence="1 5">
        <text>L-glutamyl-[protein] + S-adenosyl-L-methionine = [protein]-L-glutamate 5-O-methyl ester + S-adenosyl-L-homocysteine</text>
        <dbReference type="Rhea" id="RHEA:24452"/>
        <dbReference type="Rhea" id="RHEA-COMP:10208"/>
        <dbReference type="Rhea" id="RHEA-COMP:10311"/>
        <dbReference type="ChEBI" id="CHEBI:29973"/>
        <dbReference type="ChEBI" id="CHEBI:57856"/>
        <dbReference type="ChEBI" id="CHEBI:59789"/>
        <dbReference type="ChEBI" id="CHEBI:82795"/>
        <dbReference type="EC" id="2.1.1.80"/>
    </reaction>
</comment>
<evidence type="ECO:0000256" key="3">
    <source>
        <dbReference type="ARBA" id="ARBA00022679"/>
    </source>
</evidence>
<feature type="binding site" evidence="6">
    <location>
        <begin position="198"/>
        <end position="199"/>
    </location>
    <ligand>
        <name>S-adenosyl-L-methionine</name>
        <dbReference type="ChEBI" id="CHEBI:59789"/>
    </ligand>
</feature>
<dbReference type="InterPro" id="IPR036804">
    <property type="entry name" value="CheR_N_sf"/>
</dbReference>
<dbReference type="Gene3D" id="3.40.50.150">
    <property type="entry name" value="Vaccinia Virus protein VP39"/>
    <property type="match status" value="1"/>
</dbReference>
<dbReference type="SMART" id="SM00138">
    <property type="entry name" value="MeTrc"/>
    <property type="match status" value="1"/>
</dbReference>
<sequence>MAVAMITDREFLQFQRFIYDAAGITMANGKQALVSGRLAKRLAHYQLDSYGDYLRLLESRAQPQELQIAVDLLTTNETYFFREPKHFNLLRDLAQEARDKGRSMRVWSAASSSGEEPYSIAMVLADVMGIDGAWEVLGTDISTRVLERARCGHYPMERASQVPQQYLKRFCLKGQGSESGTLLIERALRQRVQFQHLNLNAPLPKVGTFDVIFLRNVMIYFNLETKRQVVTRLLAQLRPGGYFLIGHSETLNDINDTLIANAPSVYRKP</sequence>
<dbReference type="SUPFAM" id="SSF53335">
    <property type="entry name" value="S-adenosyl-L-methionine-dependent methyltransferases"/>
    <property type="match status" value="1"/>
</dbReference>
<comment type="caution">
    <text evidence="8">The sequence shown here is derived from an EMBL/GenBank/DDBJ whole genome shotgun (WGS) entry which is preliminary data.</text>
</comment>
<feature type="binding site" evidence="6">
    <location>
        <position position="82"/>
    </location>
    <ligand>
        <name>S-adenosyl-L-methionine</name>
        <dbReference type="ChEBI" id="CHEBI:59789"/>
    </ligand>
</feature>
<feature type="binding site" evidence="6">
    <location>
        <position position="78"/>
    </location>
    <ligand>
        <name>S-adenosyl-L-methionine</name>
        <dbReference type="ChEBI" id="CHEBI:59789"/>
    </ligand>
</feature>
<dbReference type="Proteomes" id="UP000297729">
    <property type="component" value="Unassembled WGS sequence"/>
</dbReference>
<dbReference type="PRINTS" id="PR00996">
    <property type="entry name" value="CHERMTFRASE"/>
</dbReference>
<feature type="binding site" evidence="6">
    <location>
        <position position="76"/>
    </location>
    <ligand>
        <name>S-adenosyl-L-methionine</name>
        <dbReference type="ChEBI" id="CHEBI:59789"/>
    </ligand>
</feature>
<keyword evidence="9" id="KW-1185">Reference proteome</keyword>
<dbReference type="PIRSF" id="PIRSF000410">
    <property type="entry name" value="CheR"/>
    <property type="match status" value="1"/>
</dbReference>
<protein>
    <recommendedName>
        <fullName evidence="5">Chemotaxis protein methyltransferase</fullName>
        <ecNumber evidence="5">2.1.1.80</ecNumber>
    </recommendedName>
</protein>
<dbReference type="Pfam" id="PF01739">
    <property type="entry name" value="CheR"/>
    <property type="match status" value="1"/>
</dbReference>
<keyword evidence="3 5" id="KW-0808">Transferase</keyword>
<dbReference type="PROSITE" id="PS50123">
    <property type="entry name" value="CHER"/>
    <property type="match status" value="1"/>
</dbReference>
<evidence type="ECO:0000256" key="5">
    <source>
        <dbReference type="PIRNR" id="PIRNR000410"/>
    </source>
</evidence>
<dbReference type="InterPro" id="IPR026024">
    <property type="entry name" value="Chemotaxis_MeTrfase_CheR"/>
</dbReference>
<dbReference type="InterPro" id="IPR022642">
    <property type="entry name" value="CheR_C"/>
</dbReference>
<name>A0A4Y9SGH2_9BURK</name>
<accession>A0A4Y9SGH2</accession>
<evidence type="ECO:0000256" key="2">
    <source>
        <dbReference type="ARBA" id="ARBA00022603"/>
    </source>
</evidence>